<dbReference type="InterPro" id="IPR025757">
    <property type="entry name" value="MIP1_Leuzipper"/>
</dbReference>
<dbReference type="PANTHER" id="PTHR23054">
    <property type="entry name" value="TERNARY COMPLEX FACTOR MIP1, LEUCINE-ZIPPER-RELATED"/>
    <property type="match status" value="1"/>
</dbReference>
<protein>
    <recommendedName>
        <fullName evidence="1">Ternary complex factor MIP1 leucine-zipper domain-containing protein</fullName>
    </recommendedName>
</protein>
<sequence>MHERKGVLLNSLKLFKFMEMKTSMHKRSKSDPAKRRTEEVLKLNNIFEASRHHHKLDMGQLDSWVEAKKRPSPGIEVQNSLKEEILQLQKQLEDQFVVRCALEKALSYRPISCNPTNENSITKPTNDLIKEIAVLELEVVYLEKYLLSMYRKTFDQRVSPLSTMDNSSKSTSAMHKGTFLDPGQDTTSNKENILVDSCRILLSQDSKDCNDFWRAQTLVDSSIHRSHSSLSQRACSVRPSSPRGVPAEAVNSYHSLPLSMLERAQGGTSNVISLAEHFSSCISDQCSRDTKLAF</sequence>
<accession>A0A5J5BX81</accession>
<evidence type="ECO:0000259" key="1">
    <source>
        <dbReference type="Pfam" id="PF14389"/>
    </source>
</evidence>
<name>A0A5J5BX81_9ASTE</name>
<evidence type="ECO:0000313" key="3">
    <source>
        <dbReference type="Proteomes" id="UP000325577"/>
    </source>
</evidence>
<feature type="domain" description="Ternary complex factor MIP1 leucine-zipper" evidence="1">
    <location>
        <begin position="77"/>
        <end position="156"/>
    </location>
</feature>
<proteinExistence type="predicted"/>
<gene>
    <name evidence="2" type="ORF">F0562_020618</name>
</gene>
<keyword evidence="3" id="KW-1185">Reference proteome</keyword>
<organism evidence="2 3">
    <name type="scientific">Nyssa sinensis</name>
    <dbReference type="NCBI Taxonomy" id="561372"/>
    <lineage>
        <taxon>Eukaryota</taxon>
        <taxon>Viridiplantae</taxon>
        <taxon>Streptophyta</taxon>
        <taxon>Embryophyta</taxon>
        <taxon>Tracheophyta</taxon>
        <taxon>Spermatophyta</taxon>
        <taxon>Magnoliopsida</taxon>
        <taxon>eudicotyledons</taxon>
        <taxon>Gunneridae</taxon>
        <taxon>Pentapetalae</taxon>
        <taxon>asterids</taxon>
        <taxon>Cornales</taxon>
        <taxon>Nyssaceae</taxon>
        <taxon>Nyssa</taxon>
    </lineage>
</organism>
<dbReference type="PANTHER" id="PTHR23054:SF20">
    <property type="entry name" value="DUF547 DOMAIN-CONTAINING PROTEIN"/>
    <property type="match status" value="1"/>
</dbReference>
<dbReference type="AlphaFoldDB" id="A0A5J5BX81"/>
<evidence type="ECO:0000313" key="2">
    <source>
        <dbReference type="EMBL" id="KAA8545931.1"/>
    </source>
</evidence>
<dbReference type="Pfam" id="PF14389">
    <property type="entry name" value="Lzipper-MIP1"/>
    <property type="match status" value="1"/>
</dbReference>
<dbReference type="EMBL" id="CM018033">
    <property type="protein sequence ID" value="KAA8545931.1"/>
    <property type="molecule type" value="Genomic_DNA"/>
</dbReference>
<reference evidence="2 3" key="1">
    <citation type="submission" date="2019-09" db="EMBL/GenBank/DDBJ databases">
        <title>A chromosome-level genome assembly of the Chinese tupelo Nyssa sinensis.</title>
        <authorList>
            <person name="Yang X."/>
            <person name="Kang M."/>
            <person name="Yang Y."/>
            <person name="Xiong H."/>
            <person name="Wang M."/>
            <person name="Zhang Z."/>
            <person name="Wang Z."/>
            <person name="Wu H."/>
            <person name="Ma T."/>
            <person name="Liu J."/>
            <person name="Xi Z."/>
        </authorList>
    </citation>
    <scope>NUCLEOTIDE SEQUENCE [LARGE SCALE GENOMIC DNA]</scope>
    <source>
        <strain evidence="2">J267</strain>
        <tissue evidence="2">Leaf</tissue>
    </source>
</reference>
<dbReference type="Proteomes" id="UP000325577">
    <property type="component" value="Linkage Group LG10"/>
</dbReference>